<dbReference type="InterPro" id="IPR036237">
    <property type="entry name" value="Xyl_isomerase-like_sf"/>
</dbReference>
<dbReference type="Gene3D" id="2.120.10.30">
    <property type="entry name" value="TolB, C-terminal domain"/>
    <property type="match status" value="1"/>
</dbReference>
<sequence length="1097" mass="118805">MDRRAVPRITNRWAPVARVAAALLAVPLLSVASSPAQAQAAQPRFTVLVFSKVTNVAHDSIPAGVAAIKQLGRQHNFAVTATTDAHVFTDKRLRPYDAVIFNNTNSTPEKGNLLNAEQRAAFQRFIQGGGGFAGLHSATASERDWGWYAGLVGATFDNHPTPRAGRIEVLDRVHPSTRGLPQLWERTEEWYNWQAAPNGNVHVLTELRTTDNPEGLTGGPEHAHSWCQVYDGGRSWYTASGHDGSAFAEPLFRQHLLGGIEWAAGAAGGDCGATEWGNFRKTTLEGDTNLADPFELAPLPDGRVLYVQRTGQIKLIHATQNPPTTTLAGDLRLQLDTKQHSDGLVGLTIDNDFADNGWVYLLYTDPMVPAPEQAHFNLSRFTLVGDTLDMASEKRLLRFPVWRNELRANVHMAGSLTMDDDGNLYAATGDNTDPFVQQGYSPIDERPGQRAADAQATSANTNDLRGKIIRIHPEDDGTYTVPDGNLFTGAEDGGGKTRPEIYAMGFRNPFRIAYDEAADALLVADYGPDATVTNPQRGPAGMVEQNRITRAGNYGWPYCIGPNIPYVDYDFATGQSGEAFNCAAPVNDSPHNTGLRNLPAAQTPLIWYGNARQGWGRDEFPEIPAGGAPMAGAVYEYDATLDSATKFPEYYDGKWFISEYGGNWYKTVSVLERDAPSAAFPPARAGDLLSINSFVPTMGFTAPFDAEFGADGSLYVIDFGSGSGVGRGSHNRGSGIYRIDYVGGPAATTPRDRCMWGYSPASTVSFGAGRAHTDVPNDDLGDGCTIMDVIWHEAPFRNHDLFVEAVGEVTRELRDAGTITPEERSQIMSAANRSEIGNTAPVTRNRTVPNNHIGLVLYTVRATMPAAPEATLAALSDCGFRNAEPSGSVNNYYGKSATDLAPRVAGAGMSVPSTGVSQSNLENNLDGVIADAKAFGARYVRISGSGSWRPADYAKLARTLNSVGAKLKQAGITVAYHNHGFEFTEQNGVRGYDVLLRETDPRLVAMELDLYWAASAGVDPVDLIKRYPGRFSLFHVKDMAADGSFADVGEGTINFSRIFAHSEMAGVDYYFTENDSPKPDGVSSACDSYSNLRKIRY</sequence>
<dbReference type="PANTHER" id="PTHR40469">
    <property type="entry name" value="SECRETED GLYCOSYL HYDROLASE"/>
    <property type="match status" value="1"/>
</dbReference>
<dbReference type="InterPro" id="IPR029010">
    <property type="entry name" value="ThuA-like"/>
</dbReference>
<dbReference type="PANTHER" id="PTHR40469:SF2">
    <property type="entry name" value="GALACTOSE-BINDING DOMAIN-LIKE SUPERFAMILY PROTEIN"/>
    <property type="match status" value="1"/>
</dbReference>
<evidence type="ECO:0000256" key="1">
    <source>
        <dbReference type="SAM" id="SignalP"/>
    </source>
</evidence>
<feature type="domain" description="Xylose isomerase-like TIM barrel" evidence="2">
    <location>
        <begin position="874"/>
        <end position="1061"/>
    </location>
</feature>
<dbReference type="Proteomes" id="UP000242415">
    <property type="component" value="Unassembled WGS sequence"/>
</dbReference>
<dbReference type="STRING" id="405436.SAMN05444365_1045"/>
<dbReference type="OrthoDB" id="159306at2"/>
<feature type="domain" description="Glucose/Sorbosone dehydrogenase" evidence="4">
    <location>
        <begin position="291"/>
        <end position="559"/>
    </location>
</feature>
<dbReference type="EMBL" id="FNPH01000004">
    <property type="protein sequence ID" value="SDY88545.1"/>
    <property type="molecule type" value="Genomic_DNA"/>
</dbReference>
<protein>
    <submittedName>
        <fullName evidence="5">Xylose isomerase-like TIM barrel</fullName>
    </submittedName>
</protein>
<dbReference type="SUPFAM" id="SSF52317">
    <property type="entry name" value="Class I glutamine amidotransferase-like"/>
    <property type="match status" value="1"/>
</dbReference>
<dbReference type="Pfam" id="PF06283">
    <property type="entry name" value="ThuA"/>
    <property type="match status" value="1"/>
</dbReference>
<dbReference type="RefSeq" id="WP_091555874.1">
    <property type="nucleotide sequence ID" value="NZ_FNPH01000004.1"/>
</dbReference>
<name>A0A1H3NJD8_9ACTN</name>
<dbReference type="Gene3D" id="3.20.20.150">
    <property type="entry name" value="Divalent-metal-dependent TIM barrel enzymes"/>
    <property type="match status" value="1"/>
</dbReference>
<evidence type="ECO:0000313" key="6">
    <source>
        <dbReference type="Proteomes" id="UP000242415"/>
    </source>
</evidence>
<dbReference type="InterPro" id="IPR011041">
    <property type="entry name" value="Quinoprot_gluc/sorb_DH_b-prop"/>
</dbReference>
<feature type="domain" description="ThuA-like" evidence="3">
    <location>
        <begin position="47"/>
        <end position="263"/>
    </location>
</feature>
<dbReference type="InterPro" id="IPR011042">
    <property type="entry name" value="6-blade_b-propeller_TolB-like"/>
</dbReference>
<dbReference type="GO" id="GO:0016853">
    <property type="term" value="F:isomerase activity"/>
    <property type="evidence" value="ECO:0007669"/>
    <property type="project" value="UniProtKB-KW"/>
</dbReference>
<gene>
    <name evidence="5" type="ORF">SAMN05444365_1045</name>
</gene>
<keyword evidence="5" id="KW-0413">Isomerase</keyword>
<feature type="signal peptide" evidence="1">
    <location>
        <begin position="1"/>
        <end position="38"/>
    </location>
</feature>
<dbReference type="Gene3D" id="3.40.50.880">
    <property type="match status" value="1"/>
</dbReference>
<evidence type="ECO:0000259" key="3">
    <source>
        <dbReference type="Pfam" id="PF06283"/>
    </source>
</evidence>
<accession>A0A1H3NJD8</accession>
<evidence type="ECO:0000313" key="5">
    <source>
        <dbReference type="EMBL" id="SDY88545.1"/>
    </source>
</evidence>
<dbReference type="SUPFAM" id="SSF50952">
    <property type="entry name" value="Soluble quinoprotein glucose dehydrogenase"/>
    <property type="match status" value="1"/>
</dbReference>
<dbReference type="Pfam" id="PF07995">
    <property type="entry name" value="GSDH"/>
    <property type="match status" value="1"/>
</dbReference>
<dbReference type="Pfam" id="PF01261">
    <property type="entry name" value="AP_endonuc_2"/>
    <property type="match status" value="1"/>
</dbReference>
<reference evidence="6" key="1">
    <citation type="submission" date="2016-10" db="EMBL/GenBank/DDBJ databases">
        <authorList>
            <person name="Varghese N."/>
            <person name="Submissions S."/>
        </authorList>
    </citation>
    <scope>NUCLEOTIDE SEQUENCE [LARGE SCALE GENOMIC DNA]</scope>
    <source>
        <strain evidence="6">DSM 45245</strain>
    </source>
</reference>
<organism evidence="5 6">
    <name type="scientific">Micromonospora pattaloongensis</name>
    <dbReference type="NCBI Taxonomy" id="405436"/>
    <lineage>
        <taxon>Bacteria</taxon>
        <taxon>Bacillati</taxon>
        <taxon>Actinomycetota</taxon>
        <taxon>Actinomycetes</taxon>
        <taxon>Micromonosporales</taxon>
        <taxon>Micromonosporaceae</taxon>
        <taxon>Micromonospora</taxon>
    </lineage>
</organism>
<evidence type="ECO:0000259" key="2">
    <source>
        <dbReference type="Pfam" id="PF01261"/>
    </source>
</evidence>
<dbReference type="AlphaFoldDB" id="A0A1H3NJD8"/>
<dbReference type="SUPFAM" id="SSF51658">
    <property type="entry name" value="Xylose isomerase-like"/>
    <property type="match status" value="1"/>
</dbReference>
<dbReference type="InterPro" id="IPR012938">
    <property type="entry name" value="Glc/Sorbosone_DH"/>
</dbReference>
<keyword evidence="1" id="KW-0732">Signal</keyword>
<evidence type="ECO:0000259" key="4">
    <source>
        <dbReference type="Pfam" id="PF07995"/>
    </source>
</evidence>
<dbReference type="InterPro" id="IPR029062">
    <property type="entry name" value="Class_I_gatase-like"/>
</dbReference>
<feature type="chain" id="PRO_5017221220" evidence="1">
    <location>
        <begin position="39"/>
        <end position="1097"/>
    </location>
</feature>
<proteinExistence type="predicted"/>
<keyword evidence="6" id="KW-1185">Reference proteome</keyword>
<dbReference type="InterPro" id="IPR013022">
    <property type="entry name" value="Xyl_isomerase-like_TIM-brl"/>
</dbReference>